<dbReference type="PANTHER" id="PTHR11839:SF18">
    <property type="entry name" value="NUDIX HYDROLASE DOMAIN-CONTAINING PROTEIN"/>
    <property type="match status" value="1"/>
</dbReference>
<dbReference type="InterPro" id="IPR000086">
    <property type="entry name" value="NUDIX_hydrolase_dom"/>
</dbReference>
<dbReference type="OrthoDB" id="177518at2"/>
<dbReference type="GO" id="GO:0005829">
    <property type="term" value="C:cytosol"/>
    <property type="evidence" value="ECO:0007669"/>
    <property type="project" value="TreeGrafter"/>
</dbReference>
<dbReference type="Gene3D" id="3.90.79.10">
    <property type="entry name" value="Nucleoside Triphosphate Pyrophosphohydrolase"/>
    <property type="match status" value="1"/>
</dbReference>
<dbReference type="CDD" id="cd24161">
    <property type="entry name" value="NUDIX_ADPRase_Ndx2"/>
    <property type="match status" value="1"/>
</dbReference>
<dbReference type="EMBL" id="PGFF01000001">
    <property type="protein sequence ID" value="PJJ73472.1"/>
    <property type="molecule type" value="Genomic_DNA"/>
</dbReference>
<feature type="domain" description="Nudix hydrolase" evidence="3">
    <location>
        <begin position="45"/>
        <end position="187"/>
    </location>
</feature>
<dbReference type="GO" id="GO:0006753">
    <property type="term" value="P:nucleoside phosphate metabolic process"/>
    <property type="evidence" value="ECO:0007669"/>
    <property type="project" value="TreeGrafter"/>
</dbReference>
<proteinExistence type="predicted"/>
<dbReference type="SUPFAM" id="SSF55811">
    <property type="entry name" value="Nudix"/>
    <property type="match status" value="1"/>
</dbReference>
<name>A0A2M9CNK7_9MICO</name>
<keyword evidence="2" id="KW-0378">Hydrolase</keyword>
<organism evidence="4 5">
    <name type="scientific">Diaminobutyricimonas aerilata</name>
    <dbReference type="NCBI Taxonomy" id="1162967"/>
    <lineage>
        <taxon>Bacteria</taxon>
        <taxon>Bacillati</taxon>
        <taxon>Actinomycetota</taxon>
        <taxon>Actinomycetes</taxon>
        <taxon>Micrococcales</taxon>
        <taxon>Microbacteriaceae</taxon>
        <taxon>Diaminobutyricimonas</taxon>
    </lineage>
</organism>
<accession>A0A2M9CNK7</accession>
<evidence type="ECO:0000256" key="2">
    <source>
        <dbReference type="ARBA" id="ARBA00022801"/>
    </source>
</evidence>
<dbReference type="Pfam" id="PF00293">
    <property type="entry name" value="NUDIX"/>
    <property type="match status" value="1"/>
</dbReference>
<evidence type="ECO:0000313" key="4">
    <source>
        <dbReference type="EMBL" id="PJJ73472.1"/>
    </source>
</evidence>
<dbReference type="PROSITE" id="PS51462">
    <property type="entry name" value="NUDIX"/>
    <property type="match status" value="1"/>
</dbReference>
<comment type="cofactor">
    <cofactor evidence="1">
        <name>Mg(2+)</name>
        <dbReference type="ChEBI" id="CHEBI:18420"/>
    </cofactor>
</comment>
<dbReference type="GO" id="GO:0019693">
    <property type="term" value="P:ribose phosphate metabolic process"/>
    <property type="evidence" value="ECO:0007669"/>
    <property type="project" value="TreeGrafter"/>
</dbReference>
<protein>
    <submittedName>
        <fullName evidence="4">ADP-ribose pyrophosphatase YjhB (NUDIX family)</fullName>
    </submittedName>
</protein>
<reference evidence="4 5" key="1">
    <citation type="submission" date="2017-11" db="EMBL/GenBank/DDBJ databases">
        <title>Genomic Encyclopedia of Archaeal and Bacterial Type Strains, Phase II (KMG-II): From Individual Species to Whole Genera.</title>
        <authorList>
            <person name="Goeker M."/>
        </authorList>
    </citation>
    <scope>NUCLEOTIDE SEQUENCE [LARGE SCALE GENOMIC DNA]</scope>
    <source>
        <strain evidence="4 5">DSM 27393</strain>
    </source>
</reference>
<dbReference type="AlphaFoldDB" id="A0A2M9CNK7"/>
<evidence type="ECO:0000259" key="3">
    <source>
        <dbReference type="PROSITE" id="PS51462"/>
    </source>
</evidence>
<evidence type="ECO:0000256" key="1">
    <source>
        <dbReference type="ARBA" id="ARBA00001946"/>
    </source>
</evidence>
<gene>
    <name evidence="4" type="ORF">CLV46_3064</name>
</gene>
<dbReference type="PANTHER" id="PTHR11839">
    <property type="entry name" value="UDP/ADP-SUGAR PYROPHOSPHATASE"/>
    <property type="match status" value="1"/>
</dbReference>
<evidence type="ECO:0000313" key="5">
    <source>
        <dbReference type="Proteomes" id="UP000228758"/>
    </source>
</evidence>
<dbReference type="Proteomes" id="UP000228758">
    <property type="component" value="Unassembled WGS sequence"/>
</dbReference>
<sequence length="200" mass="22869">MTSAELPTDGPISAARTSGLLPDRLSTRVAYENAWMRVREDLVRWPNGHESIYGVVEKPDFALILPRDRDGFWLVEQYRYTVERRVWEFPQGSWPSGHTGTAEDLARAELREETGLRAEHVEHLGRFDEAYGFTRQACDVFIATGLSHGATEREATEADMEHRWFSDAEIDELILSGRMSESASLAALLLWRMRERSARD</sequence>
<dbReference type="GO" id="GO:0016787">
    <property type="term" value="F:hydrolase activity"/>
    <property type="evidence" value="ECO:0007669"/>
    <property type="project" value="UniProtKB-KW"/>
</dbReference>
<dbReference type="InterPro" id="IPR015797">
    <property type="entry name" value="NUDIX_hydrolase-like_dom_sf"/>
</dbReference>
<keyword evidence="5" id="KW-1185">Reference proteome</keyword>
<comment type="caution">
    <text evidence="4">The sequence shown here is derived from an EMBL/GenBank/DDBJ whole genome shotgun (WGS) entry which is preliminary data.</text>
</comment>